<name>A0ABQ1R128_9FLAO</name>
<dbReference type="Proteomes" id="UP000625780">
    <property type="component" value="Unassembled WGS sequence"/>
</dbReference>
<evidence type="ECO:0000313" key="1">
    <source>
        <dbReference type="EMBL" id="GGD51530.1"/>
    </source>
</evidence>
<proteinExistence type="predicted"/>
<keyword evidence="2" id="KW-1185">Reference proteome</keyword>
<accession>A0ABQ1R128</accession>
<organism evidence="1 2">
    <name type="scientific">Muriicola marianensis</name>
    <dbReference type="NCBI Taxonomy" id="1324801"/>
    <lineage>
        <taxon>Bacteria</taxon>
        <taxon>Pseudomonadati</taxon>
        <taxon>Bacteroidota</taxon>
        <taxon>Flavobacteriia</taxon>
        <taxon>Flavobacteriales</taxon>
        <taxon>Flavobacteriaceae</taxon>
        <taxon>Muriicola</taxon>
    </lineage>
</organism>
<comment type="caution">
    <text evidence="1">The sequence shown here is derived from an EMBL/GenBank/DDBJ whole genome shotgun (WGS) entry which is preliminary data.</text>
</comment>
<evidence type="ECO:0000313" key="2">
    <source>
        <dbReference type="Proteomes" id="UP000625780"/>
    </source>
</evidence>
<gene>
    <name evidence="1" type="ORF">GCM10011361_17820</name>
</gene>
<sequence>MGLYLLNLSVDTIEQVPSFSPQDLTVNDQESIVELVVEKILGYEDAIKETDDGDREEHNEKKNTKIDFLVWETSQRKADPYTSPSLKNRFLQPNSLLTAGFEAIDTPPPRF</sequence>
<protein>
    <submittedName>
        <fullName evidence="1">Uncharacterized protein</fullName>
    </submittedName>
</protein>
<reference evidence="2" key="1">
    <citation type="journal article" date="2019" name="Int. J. Syst. Evol. Microbiol.">
        <title>The Global Catalogue of Microorganisms (GCM) 10K type strain sequencing project: providing services to taxonomists for standard genome sequencing and annotation.</title>
        <authorList>
            <consortium name="The Broad Institute Genomics Platform"/>
            <consortium name="The Broad Institute Genome Sequencing Center for Infectious Disease"/>
            <person name="Wu L."/>
            <person name="Ma J."/>
        </authorList>
    </citation>
    <scope>NUCLEOTIDE SEQUENCE [LARGE SCALE GENOMIC DNA]</scope>
    <source>
        <strain evidence="2">CGMCC 1.12606</strain>
    </source>
</reference>
<dbReference type="EMBL" id="BMFH01000001">
    <property type="protein sequence ID" value="GGD51530.1"/>
    <property type="molecule type" value="Genomic_DNA"/>
</dbReference>